<dbReference type="Pfam" id="PF00957">
    <property type="entry name" value="Synaptobrevin"/>
    <property type="match status" value="1"/>
</dbReference>
<comment type="caution">
    <text evidence="4">The sequence shown here is derived from an EMBL/GenBank/DDBJ whole genome shotgun (WGS) entry which is preliminary data.</text>
</comment>
<dbReference type="CDD" id="cd15843">
    <property type="entry name" value="R-SNARE"/>
    <property type="match status" value="1"/>
</dbReference>
<evidence type="ECO:0000256" key="1">
    <source>
        <dbReference type="PROSITE-ProRule" id="PRU00290"/>
    </source>
</evidence>
<sequence>MLRPVQATVENRLKDLDLDVLLLSDGEIWDQETLFSYIHNAVSEHPIRFFSLGIGSGASQSLIEGIARAGDGFAQFVHDNEQLDKKVVRMLKGALTPHIKDYTAEVVYEHGGEHEFEIIEKPNDIPPADNFCPPAKRSEETLEVDSPEDVSKSKEPISLFDPCYQESDISATVVPVETNLPKIQPPTVLQAPYRIPSLYPFNRTTVYFLLSPEAPSTTLKSLVLRGTSKHGPLSLNITLEDIGQGTKLHQLAARKLTLELEEGRGWVYHAKNQKGRLIIDEHESKKEDIVKREAVRLGIKFQVAGKYCSFVAVDSTSDQEKSNQKERPASIPSSPDSDSTEGEAYMDDMPESKQMCEFSGTPSHSNVHAMSNLSISDQDWFGPPAVSPYYSPLSSPSGFPPSPPPPGSASPFVSSFSAAPAINTASAFDSFPTNKMRRSDLGGPPASRGFGSPFTYSRSSHTTSTFGAPPKPASRILFGSAPLTSGQAQFHASTSQSATSAIDKVLERGERLDSLGHNTDHLSEQAVQFRSQSKRSVRSALLPSAARGFARFFNKADESPEPPEPLKDKLYALISLQSFEGSWQWDNNLFVVMELNGSEMERKVNWASILGKQTGVDIKNTNQRSIVATLLVLAYLNKNYLGEKEVWELVEEKAMAWAVEKIKEIGGNADRGPDKFLSLFDGLL</sequence>
<feature type="compositionally biased region" description="Polar residues" evidence="2">
    <location>
        <begin position="454"/>
        <end position="466"/>
    </location>
</feature>
<proteinExistence type="predicted"/>
<feature type="region of interest" description="Disordered" evidence="2">
    <location>
        <begin position="427"/>
        <end position="471"/>
    </location>
</feature>
<organism evidence="4 5">
    <name type="scientific">Emergomyces africanus</name>
    <dbReference type="NCBI Taxonomy" id="1955775"/>
    <lineage>
        <taxon>Eukaryota</taxon>
        <taxon>Fungi</taxon>
        <taxon>Dikarya</taxon>
        <taxon>Ascomycota</taxon>
        <taxon>Pezizomycotina</taxon>
        <taxon>Eurotiomycetes</taxon>
        <taxon>Eurotiomycetidae</taxon>
        <taxon>Onygenales</taxon>
        <taxon>Ajellomycetaceae</taxon>
        <taxon>Emergomyces</taxon>
    </lineage>
</organism>
<dbReference type="Gene3D" id="3.40.50.410">
    <property type="entry name" value="von Willebrand factor, type A domain"/>
    <property type="match status" value="1"/>
</dbReference>
<keyword evidence="5" id="KW-1185">Reference proteome</keyword>
<feature type="region of interest" description="Disordered" evidence="2">
    <location>
        <begin position="315"/>
        <end position="345"/>
    </location>
</feature>
<dbReference type="InterPro" id="IPR042855">
    <property type="entry name" value="V_SNARE_CC"/>
</dbReference>
<reference evidence="4 5" key="1">
    <citation type="submission" date="2015-07" db="EMBL/GenBank/DDBJ databases">
        <title>Emmonsia species relationships and genome sequence.</title>
        <authorList>
            <person name="Cuomo C.A."/>
            <person name="Schwartz I.S."/>
            <person name="Kenyon C."/>
            <person name="de Hoog G.S."/>
            <person name="Govender N.P."/>
            <person name="Botha A."/>
            <person name="Moreno L."/>
            <person name="de Vries M."/>
            <person name="Munoz J.F."/>
            <person name="Stielow J.B."/>
        </authorList>
    </citation>
    <scope>NUCLEOTIDE SEQUENCE [LARGE SCALE GENOMIC DNA]</scope>
    <source>
        <strain evidence="4 5">CBS 136260</strain>
    </source>
</reference>
<evidence type="ECO:0000313" key="4">
    <source>
        <dbReference type="EMBL" id="OAX79952.1"/>
    </source>
</evidence>
<dbReference type="InterPro" id="IPR036465">
    <property type="entry name" value="vWFA_dom_sf"/>
</dbReference>
<dbReference type="AlphaFoldDB" id="A0A1B7NT36"/>
<dbReference type="Proteomes" id="UP000091918">
    <property type="component" value="Unassembled WGS sequence"/>
</dbReference>
<dbReference type="SUPFAM" id="SSF53300">
    <property type="entry name" value="vWA-like"/>
    <property type="match status" value="1"/>
</dbReference>
<dbReference type="STRING" id="1658172.A0A1B7NT36"/>
<dbReference type="SUPFAM" id="SSF58038">
    <property type="entry name" value="SNARE fusion complex"/>
    <property type="match status" value="1"/>
</dbReference>
<evidence type="ECO:0000313" key="5">
    <source>
        <dbReference type="Proteomes" id="UP000091918"/>
    </source>
</evidence>
<protein>
    <recommendedName>
        <fullName evidence="3">V-SNARE coiled-coil homology domain-containing protein</fullName>
    </recommendedName>
</protein>
<dbReference type="PANTHER" id="PTHR45737">
    <property type="entry name" value="VON WILLEBRAND FACTOR A DOMAIN-CONTAINING PROTEIN 5A"/>
    <property type="match status" value="1"/>
</dbReference>
<keyword evidence="1" id="KW-0175">Coiled coil</keyword>
<feature type="domain" description="V-SNARE coiled-coil homology" evidence="3">
    <location>
        <begin position="483"/>
        <end position="543"/>
    </location>
</feature>
<dbReference type="EMBL" id="LGUA01000842">
    <property type="protein sequence ID" value="OAX79952.1"/>
    <property type="molecule type" value="Genomic_DNA"/>
</dbReference>
<dbReference type="PANTHER" id="PTHR45737:SF6">
    <property type="entry name" value="VON WILLEBRAND FACTOR A DOMAIN-CONTAINING PROTEIN 5A"/>
    <property type="match status" value="1"/>
</dbReference>
<evidence type="ECO:0000259" key="3">
    <source>
        <dbReference type="PROSITE" id="PS50892"/>
    </source>
</evidence>
<gene>
    <name evidence="4" type="ORF">ACJ72_05725</name>
</gene>
<accession>A0A1B7NT36</accession>
<dbReference type="PROSITE" id="PS50892">
    <property type="entry name" value="V_SNARE"/>
    <property type="match status" value="1"/>
</dbReference>
<feature type="compositionally biased region" description="Basic and acidic residues" evidence="2">
    <location>
        <begin position="318"/>
        <end position="328"/>
    </location>
</feature>
<evidence type="ECO:0000256" key="2">
    <source>
        <dbReference type="SAM" id="MobiDB-lite"/>
    </source>
</evidence>
<dbReference type="Gene3D" id="1.20.5.110">
    <property type="match status" value="1"/>
</dbReference>
<name>A0A1B7NT36_9EURO</name>
<dbReference type="OrthoDB" id="1729737at2759"/>